<dbReference type="AlphaFoldDB" id="A0A250WUH1"/>
<dbReference type="Pfam" id="PF00561">
    <property type="entry name" value="Abhydrolase_1"/>
    <property type="match status" value="1"/>
</dbReference>
<dbReference type="GO" id="GO:0016020">
    <property type="term" value="C:membrane"/>
    <property type="evidence" value="ECO:0007669"/>
    <property type="project" value="TreeGrafter"/>
</dbReference>
<reference evidence="3 4" key="1">
    <citation type="submission" date="2017-08" db="EMBL/GenBank/DDBJ databases">
        <title>Acidophilic green algal genome provides insights into adaptation to an acidic environment.</title>
        <authorList>
            <person name="Hirooka S."/>
            <person name="Hirose Y."/>
            <person name="Kanesaki Y."/>
            <person name="Higuchi S."/>
            <person name="Fujiwara T."/>
            <person name="Onuma R."/>
            <person name="Era A."/>
            <person name="Ohbayashi R."/>
            <person name="Uzuka A."/>
            <person name="Nozaki H."/>
            <person name="Yoshikawa H."/>
            <person name="Miyagishima S.Y."/>
        </authorList>
    </citation>
    <scope>NUCLEOTIDE SEQUENCE [LARGE SCALE GENOMIC DNA]</scope>
    <source>
        <strain evidence="3 4">NIES-2499</strain>
    </source>
</reference>
<organism evidence="3 4">
    <name type="scientific">Chlamydomonas eustigma</name>
    <dbReference type="NCBI Taxonomy" id="1157962"/>
    <lineage>
        <taxon>Eukaryota</taxon>
        <taxon>Viridiplantae</taxon>
        <taxon>Chlorophyta</taxon>
        <taxon>core chlorophytes</taxon>
        <taxon>Chlorophyceae</taxon>
        <taxon>CS clade</taxon>
        <taxon>Chlamydomonadales</taxon>
        <taxon>Chlamydomonadaceae</taxon>
        <taxon>Chlamydomonas</taxon>
    </lineage>
</organism>
<dbReference type="PANTHER" id="PTHR22753:SF48">
    <property type="entry name" value="PHOSPHOLIPID_GLYCEROL ACYLTRANSFERASE DOMAIN-CONTAINING PROTEIN"/>
    <property type="match status" value="1"/>
</dbReference>
<dbReference type="InterPro" id="IPR029058">
    <property type="entry name" value="AB_hydrolase_fold"/>
</dbReference>
<evidence type="ECO:0000259" key="2">
    <source>
        <dbReference type="SMART" id="SM00563"/>
    </source>
</evidence>
<dbReference type="PANTHER" id="PTHR22753">
    <property type="entry name" value="TRANSMEMBRANE PROTEIN 68"/>
    <property type="match status" value="1"/>
</dbReference>
<name>A0A250WUH1_9CHLO</name>
<feature type="domain" description="Phospholipid/glycerol acyltransferase" evidence="2">
    <location>
        <begin position="492"/>
        <end position="607"/>
    </location>
</feature>
<accession>A0A250WUH1</accession>
<dbReference type="InterPro" id="IPR000073">
    <property type="entry name" value="AB_hydrolase_1"/>
</dbReference>
<dbReference type="Pfam" id="PF01553">
    <property type="entry name" value="Acyltransferase"/>
    <property type="match status" value="1"/>
</dbReference>
<proteinExistence type="predicted"/>
<dbReference type="Gene3D" id="3.40.50.1820">
    <property type="entry name" value="alpha/beta hydrolase"/>
    <property type="match status" value="1"/>
</dbReference>
<dbReference type="GO" id="GO:0016746">
    <property type="term" value="F:acyltransferase activity"/>
    <property type="evidence" value="ECO:0007669"/>
    <property type="project" value="InterPro"/>
</dbReference>
<dbReference type="SUPFAM" id="SSF53474">
    <property type="entry name" value="alpha/beta-Hydrolases"/>
    <property type="match status" value="1"/>
</dbReference>
<dbReference type="OrthoDB" id="44277at2759"/>
<protein>
    <recommendedName>
        <fullName evidence="2">Phospholipid/glycerol acyltransferase domain-containing protein</fullName>
    </recommendedName>
</protein>
<dbReference type="CDD" id="cd07987">
    <property type="entry name" value="LPLAT_MGAT-like"/>
    <property type="match status" value="1"/>
</dbReference>
<evidence type="ECO:0000313" key="4">
    <source>
        <dbReference type="Proteomes" id="UP000232323"/>
    </source>
</evidence>
<dbReference type="Proteomes" id="UP000232323">
    <property type="component" value="Unassembled WGS sequence"/>
</dbReference>
<keyword evidence="4" id="KW-1185">Reference proteome</keyword>
<gene>
    <name evidence="3" type="ORF">CEUSTIGMA_g1731.t1</name>
</gene>
<dbReference type="EMBL" id="BEGY01000006">
    <property type="protein sequence ID" value="GAX74282.1"/>
    <property type="molecule type" value="Genomic_DNA"/>
</dbReference>
<feature type="region of interest" description="Disordered" evidence="1">
    <location>
        <begin position="407"/>
        <end position="440"/>
    </location>
</feature>
<comment type="caution">
    <text evidence="3">The sequence shown here is derived from an EMBL/GenBank/DDBJ whole genome shotgun (WGS) entry which is preliminary data.</text>
</comment>
<dbReference type="SMART" id="SM00563">
    <property type="entry name" value="PlsC"/>
    <property type="match status" value="1"/>
</dbReference>
<dbReference type="InterPro" id="IPR002123">
    <property type="entry name" value="Plipid/glycerol_acylTrfase"/>
</dbReference>
<evidence type="ECO:0000313" key="3">
    <source>
        <dbReference type="EMBL" id="GAX74282.1"/>
    </source>
</evidence>
<evidence type="ECO:0000256" key="1">
    <source>
        <dbReference type="SAM" id="MobiDB-lite"/>
    </source>
</evidence>
<sequence length="748" mass="82562">MIQDNVLKSRCVKSCSSSKVVVAPSRMKPHRGFGQKSPCSRSHMYEQLGKLKVMGVKFSPMASSVESEVLLHGDLTSCKLIHLTEGVNANKLMIFLPGTDGTGQSILSQLETLEHDGWDVWSLFLPIKERSGWSELTARTAELIRILQQQWSPHASVSSKQSEHHDSSHEIEMRSSGSTITLVGESFGGCLAIRVALWEPNLIDRLVVINPATCFNESLNGLSALISGTNFLGLFPEQWYTVAQATLLPLLVDMSRVNEKGQEQLKNMVSMEPADPLLLRPGSITVPPRSNNSQSSSWLPQLPLALLGYGPAAAANFRVGLLRDSDLPDVQLRRLSVPTLIISSAKDRMLPSIEEGARLLRLIPQSTRIILPDSGHAALLEDTIDLAALITRGKIQESLSQKLHVVPRGTREEVNSKSRRLPHGTGVDEETGSRHQNAGGLGRQRLVADTLANSNWAVWAQRLAPMRELISPVVLGGENLPLEGSMDWSRPMLFVGNHGKMGFYDTPFLMYELYLRGYHVRGLAHLGHWKGPFGSFMESFGAVRASPMAAFRLLRSNEKVLLFPGGAREVVKKRSEEYQLLWKDTPDFVRLAAKCKAIIVPFASVGADDAYDVIMETEEQLRHPVLGPLFRGVLQGVSKELDPEESVFPLTRMPGLGLPTPIPVPNLNRLYFKFGTPVDTAQVKLDLDNDQECQELYDHIKNSVNQDLAELIALRQNDSDRDVAVRLRRSVSSLVNAVSNATGSDPTE</sequence>
<dbReference type="STRING" id="1157962.A0A250WUH1"/>